<dbReference type="CDD" id="cd00143">
    <property type="entry name" value="PP2Cc"/>
    <property type="match status" value="1"/>
</dbReference>
<proteinExistence type="predicted"/>
<dbReference type="AlphaFoldDB" id="A0A9P6CYU0"/>
<comment type="caution">
    <text evidence="2">The sequence shown here is derived from an EMBL/GenBank/DDBJ whole genome shotgun (WGS) entry which is preliminary data.</text>
</comment>
<dbReference type="InterPro" id="IPR015655">
    <property type="entry name" value="PP2C"/>
</dbReference>
<dbReference type="InterPro" id="IPR001932">
    <property type="entry name" value="PPM-type_phosphatase-like_dom"/>
</dbReference>
<dbReference type="SUPFAM" id="SSF81606">
    <property type="entry name" value="PP2C-like"/>
    <property type="match status" value="1"/>
</dbReference>
<accession>A0A9P6CYU0</accession>
<evidence type="ECO:0000259" key="1">
    <source>
        <dbReference type="PROSITE" id="PS51746"/>
    </source>
</evidence>
<protein>
    <submittedName>
        <fullName evidence="2">Protein serine/threonine phosphatase 2C</fullName>
    </submittedName>
</protein>
<sequence>MEEVRKKTNMGWPEENALWWYTVIPEPQLSNKLEQLSHAKSYGDTDAITFQPCPNPEEKSQDRFVIKQWPFADGTWSFRAVFDGQSMLRVIVHTIHHLPPTPLNQGHAGHETADYVAATLPGRVQDALEVLLSDEGHPPDSTAVGEMLKNTIAKLDHDIGAALLALFPDSVALEGMTDEHIRNIINVGRPNSDVVLRCMRGTTALVSLVDPKRENIWVASLGDCAAVLGTRKTGGGWETRVLSEAHNGDNPVEVARVCAAHPGEAECVLHNRVLGAIAVTRALGDFSFKLPAIYTHRVLLNARPGFLVPAKVEEFTARNHTPPYMSGVPAITHVALGAEGAHDAFLILCSDGLTDVNEESRLQLNETLAPHWVDVVGKHYRAEDSGAAAAAKPPNLALALLRDAIGGDDIEKVSRHITVEMIMRWMDDTTVLVQRLL</sequence>
<dbReference type="Pfam" id="PF00481">
    <property type="entry name" value="PP2C"/>
    <property type="match status" value="1"/>
</dbReference>
<keyword evidence="3" id="KW-1185">Reference proteome</keyword>
<dbReference type="OrthoDB" id="19329at2759"/>
<reference evidence="2" key="1">
    <citation type="submission" date="2020-11" db="EMBL/GenBank/DDBJ databases">
        <authorList>
            <consortium name="DOE Joint Genome Institute"/>
            <person name="Ahrendt S."/>
            <person name="Riley R."/>
            <person name="Andreopoulos W."/>
            <person name="Labutti K."/>
            <person name="Pangilinan J."/>
            <person name="Ruiz-Duenas F.J."/>
            <person name="Barrasa J.M."/>
            <person name="Sanchez-Garcia M."/>
            <person name="Camarero S."/>
            <person name="Miyauchi S."/>
            <person name="Serrano A."/>
            <person name="Linde D."/>
            <person name="Babiker R."/>
            <person name="Drula E."/>
            <person name="Ayuso-Fernandez I."/>
            <person name="Pacheco R."/>
            <person name="Padilla G."/>
            <person name="Ferreira P."/>
            <person name="Barriuso J."/>
            <person name="Kellner H."/>
            <person name="Castanera R."/>
            <person name="Alfaro M."/>
            <person name="Ramirez L."/>
            <person name="Pisabarro A.G."/>
            <person name="Kuo A."/>
            <person name="Tritt A."/>
            <person name="Lipzen A."/>
            <person name="He G."/>
            <person name="Yan M."/>
            <person name="Ng V."/>
            <person name="Cullen D."/>
            <person name="Martin F."/>
            <person name="Rosso M.-N."/>
            <person name="Henrissat B."/>
            <person name="Hibbett D."/>
            <person name="Martinez A.T."/>
            <person name="Grigoriev I.V."/>
        </authorList>
    </citation>
    <scope>NUCLEOTIDE SEQUENCE</scope>
    <source>
        <strain evidence="2">CIRM-BRFM 674</strain>
    </source>
</reference>
<dbReference type="PROSITE" id="PS51746">
    <property type="entry name" value="PPM_2"/>
    <property type="match status" value="1"/>
</dbReference>
<evidence type="ECO:0000313" key="3">
    <source>
        <dbReference type="Proteomes" id="UP000807469"/>
    </source>
</evidence>
<gene>
    <name evidence="2" type="ORF">BDN70DRAFT_903621</name>
</gene>
<dbReference type="PANTHER" id="PTHR13832">
    <property type="entry name" value="PROTEIN PHOSPHATASE 2C"/>
    <property type="match status" value="1"/>
</dbReference>
<dbReference type="EMBL" id="MU155143">
    <property type="protein sequence ID" value="KAF9484447.1"/>
    <property type="molecule type" value="Genomic_DNA"/>
</dbReference>
<feature type="domain" description="PPM-type phosphatase" evidence="1">
    <location>
        <begin position="92"/>
        <end position="436"/>
    </location>
</feature>
<dbReference type="Proteomes" id="UP000807469">
    <property type="component" value="Unassembled WGS sequence"/>
</dbReference>
<dbReference type="SMART" id="SM00332">
    <property type="entry name" value="PP2Cc"/>
    <property type="match status" value="1"/>
</dbReference>
<name>A0A9P6CYU0_9AGAR</name>
<dbReference type="GO" id="GO:0004722">
    <property type="term" value="F:protein serine/threonine phosphatase activity"/>
    <property type="evidence" value="ECO:0007669"/>
    <property type="project" value="InterPro"/>
</dbReference>
<organism evidence="2 3">
    <name type="scientific">Pholiota conissans</name>
    <dbReference type="NCBI Taxonomy" id="109636"/>
    <lineage>
        <taxon>Eukaryota</taxon>
        <taxon>Fungi</taxon>
        <taxon>Dikarya</taxon>
        <taxon>Basidiomycota</taxon>
        <taxon>Agaricomycotina</taxon>
        <taxon>Agaricomycetes</taxon>
        <taxon>Agaricomycetidae</taxon>
        <taxon>Agaricales</taxon>
        <taxon>Agaricineae</taxon>
        <taxon>Strophariaceae</taxon>
        <taxon>Pholiota</taxon>
    </lineage>
</organism>
<dbReference type="Gene3D" id="3.60.40.10">
    <property type="entry name" value="PPM-type phosphatase domain"/>
    <property type="match status" value="1"/>
</dbReference>
<dbReference type="PANTHER" id="PTHR13832:SF792">
    <property type="entry name" value="GM14286P"/>
    <property type="match status" value="1"/>
</dbReference>
<dbReference type="InterPro" id="IPR036457">
    <property type="entry name" value="PPM-type-like_dom_sf"/>
</dbReference>
<evidence type="ECO:0000313" key="2">
    <source>
        <dbReference type="EMBL" id="KAF9484447.1"/>
    </source>
</evidence>